<sequence length="452" mass="51141">MARSSSSINKSQKNGSAAKERKSKLTQELENEKLKQGRAKDEEEKNQYKVEIERLENLLKDLASVPDAMDVDKEEDDDDKGGDGNSDENKEIKKEETESTTQNGPFDENVEKNTGEGEGATTRQEEQKDSAPESHDKGIDHNERNVTEASRGESVSNDTNNARANDSSAGSPLFVRPKSPPQDDNKFELDEDGQKALFVRHTLKHSEHFQTVGWGRGTTTFYINRHGRKSASKYRLESFAESAEYEERERNDEDPYKVTNSENRYGDKKLPSGKWRYTKRHIIGIWGVAWACPIGCQNDLNLINPDIVDKWPTTYVLIMWDIDGNRKKSWETRSSLRNRWTKKDADAAIYKAACEAEARYNDTEAGLRAATSRSPSRGLAEINTARFRAQSHDVGNQGREVRFQDADDLSDALTDFKASYAQLLGKTFSEMSIKEKSEMVSAWQVQKDEMAG</sequence>
<dbReference type="EMBL" id="RSDZ01000165">
    <property type="protein sequence ID" value="RXG41890.1"/>
    <property type="molecule type" value="Genomic_DNA"/>
</dbReference>
<comment type="caution">
    <text evidence="2">The sequence shown here is derived from an EMBL/GenBank/DDBJ whole genome shotgun (WGS) entry which is preliminary data.</text>
</comment>
<feature type="compositionally biased region" description="Polar residues" evidence="1">
    <location>
        <begin position="153"/>
        <end position="170"/>
    </location>
</feature>
<feature type="compositionally biased region" description="Polar residues" evidence="1">
    <location>
        <begin position="1"/>
        <end position="15"/>
    </location>
</feature>
<proteinExistence type="predicted"/>
<feature type="compositionally biased region" description="Basic and acidic residues" evidence="1">
    <location>
        <begin position="18"/>
        <end position="48"/>
    </location>
</feature>
<evidence type="ECO:0000313" key="2">
    <source>
        <dbReference type="EMBL" id="RXG41890.1"/>
    </source>
</evidence>
<feature type="compositionally biased region" description="Basic and acidic residues" evidence="1">
    <location>
        <begin position="123"/>
        <end position="146"/>
    </location>
</feature>
<organism evidence="2 3">
    <name type="scientific">Verticillium dahliae</name>
    <name type="common">Verticillium wilt</name>
    <dbReference type="NCBI Taxonomy" id="27337"/>
    <lineage>
        <taxon>Eukaryota</taxon>
        <taxon>Fungi</taxon>
        <taxon>Dikarya</taxon>
        <taxon>Ascomycota</taxon>
        <taxon>Pezizomycotina</taxon>
        <taxon>Sordariomycetes</taxon>
        <taxon>Hypocreomycetidae</taxon>
        <taxon>Glomerellales</taxon>
        <taxon>Plectosphaerellaceae</taxon>
        <taxon>Verticillium</taxon>
    </lineage>
</organism>
<dbReference type="AlphaFoldDB" id="A0A444RL07"/>
<evidence type="ECO:0000313" key="3">
    <source>
        <dbReference type="Proteomes" id="UP000288725"/>
    </source>
</evidence>
<feature type="compositionally biased region" description="Basic and acidic residues" evidence="1">
    <location>
        <begin position="87"/>
        <end position="97"/>
    </location>
</feature>
<feature type="region of interest" description="Disordered" evidence="1">
    <location>
        <begin position="63"/>
        <end position="188"/>
    </location>
</feature>
<gene>
    <name evidence="2" type="ORF">VDGE_30080</name>
</gene>
<accession>A0A444RL07</accession>
<name>A0A444RL07_VERDA</name>
<protein>
    <submittedName>
        <fullName evidence="2">Uncharacterized protein</fullName>
    </submittedName>
</protein>
<reference evidence="2 3" key="1">
    <citation type="submission" date="2018-12" db="EMBL/GenBank/DDBJ databases">
        <title>Genome of Verticillium dahliae isolate Getta Getta.</title>
        <authorList>
            <person name="Gardiner D.M."/>
        </authorList>
    </citation>
    <scope>NUCLEOTIDE SEQUENCE [LARGE SCALE GENOMIC DNA]</scope>
    <source>
        <strain evidence="2 3">Getta Getta</strain>
    </source>
</reference>
<dbReference type="Proteomes" id="UP000288725">
    <property type="component" value="Chromosome 4"/>
</dbReference>
<feature type="region of interest" description="Disordered" evidence="1">
    <location>
        <begin position="1"/>
        <end position="48"/>
    </location>
</feature>
<evidence type="ECO:0000256" key="1">
    <source>
        <dbReference type="SAM" id="MobiDB-lite"/>
    </source>
</evidence>